<keyword evidence="6" id="KW-1133">Transmembrane helix</keyword>
<comment type="caution">
    <text evidence="8">The sequence shown here is derived from an EMBL/GenBank/DDBJ whole genome shotgun (WGS) entry which is preliminary data.</text>
</comment>
<feature type="domain" description="Tim44-like" evidence="7">
    <location>
        <begin position="76"/>
        <end position="222"/>
    </location>
</feature>
<feature type="transmembrane region" description="Helical" evidence="6">
    <location>
        <begin position="6"/>
        <end position="24"/>
    </location>
</feature>
<dbReference type="InterPro" id="IPR016985">
    <property type="entry name" value="UCP031890_Tim44-rel"/>
</dbReference>
<sequence length="224" mass="24466">MGDGLPFLDIIFFAMVAAFLILRLRSVLGRRTGNERDRPDPFSPKPEAESDADNVVALPQRAKLAAELENAPPGSVAAGLTQIKLADGSFEEKQFANGARAAFEMIVQAFANGDKDTLRPLLANDVYDRFVGAIDAREARKETLETRLLSLNAADITEAQMKGSVAEVTVEFVSEQVNLTRNAEGEVIDGDPDGIESVVDIWTFRRDTRSDDPNWLLSATRTPS</sequence>
<dbReference type="NCBIfam" id="NF033779">
    <property type="entry name" value="Tim44_TimA_adap"/>
    <property type="match status" value="1"/>
</dbReference>
<dbReference type="GO" id="GO:0016020">
    <property type="term" value="C:membrane"/>
    <property type="evidence" value="ECO:0007669"/>
    <property type="project" value="UniProtKB-SubCell"/>
</dbReference>
<dbReference type="EMBL" id="RBIG01000003">
    <property type="protein sequence ID" value="RKQ68640.1"/>
    <property type="molecule type" value="Genomic_DNA"/>
</dbReference>
<keyword evidence="3" id="KW-0809">Transit peptide</keyword>
<dbReference type="PIRSF" id="PIRSF031890">
    <property type="entry name" value="UCP031890_transporter_Tim44"/>
    <property type="match status" value="1"/>
</dbReference>
<dbReference type="RefSeq" id="WP_008943211.1">
    <property type="nucleotide sequence ID" value="NZ_RBIG01000003.1"/>
</dbReference>
<evidence type="ECO:0000313" key="8">
    <source>
        <dbReference type="EMBL" id="RKQ68640.1"/>
    </source>
</evidence>
<proteinExistence type="inferred from homology"/>
<evidence type="ECO:0000256" key="6">
    <source>
        <dbReference type="SAM" id="Phobius"/>
    </source>
</evidence>
<accession>A0A420WCH8</accession>
<dbReference type="GO" id="GO:0030150">
    <property type="term" value="P:protein import into mitochondrial matrix"/>
    <property type="evidence" value="ECO:0007669"/>
    <property type="project" value="TreeGrafter"/>
</dbReference>
<organism evidence="8 9">
    <name type="scientific">Oceanibaculum indicum</name>
    <dbReference type="NCBI Taxonomy" id="526216"/>
    <lineage>
        <taxon>Bacteria</taxon>
        <taxon>Pseudomonadati</taxon>
        <taxon>Pseudomonadota</taxon>
        <taxon>Alphaproteobacteria</taxon>
        <taxon>Rhodospirillales</taxon>
        <taxon>Oceanibaculaceae</taxon>
        <taxon>Oceanibaculum</taxon>
    </lineage>
</organism>
<dbReference type="Pfam" id="PF04280">
    <property type="entry name" value="Tim44"/>
    <property type="match status" value="1"/>
</dbReference>
<dbReference type="Gene3D" id="3.10.450.240">
    <property type="match status" value="1"/>
</dbReference>
<dbReference type="PANTHER" id="PTHR10721">
    <property type="entry name" value="MITOCHONDRIAL IMPORT INNER MEMBRANE TRANSLOCASE SUBUNIT TIM44"/>
    <property type="match status" value="1"/>
</dbReference>
<dbReference type="Proteomes" id="UP000277424">
    <property type="component" value="Unassembled WGS sequence"/>
</dbReference>
<evidence type="ECO:0000256" key="5">
    <source>
        <dbReference type="SAM" id="MobiDB-lite"/>
    </source>
</evidence>
<name>A0A420WCH8_9PROT</name>
<reference evidence="8 9" key="1">
    <citation type="submission" date="2018-10" db="EMBL/GenBank/DDBJ databases">
        <title>Comparative analysis of microorganisms from saline springs in Andes Mountain Range, Colombia.</title>
        <authorList>
            <person name="Rubin E."/>
        </authorList>
    </citation>
    <scope>NUCLEOTIDE SEQUENCE [LARGE SCALE GENOMIC DNA]</scope>
    <source>
        <strain evidence="8 9">USBA 36</strain>
    </source>
</reference>
<keyword evidence="6" id="KW-0812">Transmembrane</keyword>
<dbReference type="InterPro" id="IPR032710">
    <property type="entry name" value="NTF2-like_dom_sf"/>
</dbReference>
<comment type="subcellular location">
    <subcellularLocation>
        <location evidence="1">Membrane</location>
    </subcellularLocation>
</comment>
<evidence type="ECO:0000313" key="9">
    <source>
        <dbReference type="Proteomes" id="UP000277424"/>
    </source>
</evidence>
<evidence type="ECO:0000256" key="4">
    <source>
        <dbReference type="ARBA" id="ARBA00023136"/>
    </source>
</evidence>
<gene>
    <name evidence="8" type="ORF">BCL74_3122</name>
</gene>
<dbReference type="SUPFAM" id="SSF54427">
    <property type="entry name" value="NTF2-like"/>
    <property type="match status" value="1"/>
</dbReference>
<protein>
    <submittedName>
        <fullName evidence="8">Putative lipid-binding transport protein (Tim44 family)</fullName>
    </submittedName>
</protein>
<evidence type="ECO:0000256" key="2">
    <source>
        <dbReference type="ARBA" id="ARBA00009597"/>
    </source>
</evidence>
<dbReference type="InterPro" id="IPR007379">
    <property type="entry name" value="Tim44-like_dom"/>
</dbReference>
<keyword evidence="4 6" id="KW-0472">Membrane</keyword>
<comment type="similarity">
    <text evidence="2">Belongs to the Tim44 family.</text>
</comment>
<dbReference type="SMART" id="SM00978">
    <property type="entry name" value="Tim44"/>
    <property type="match status" value="1"/>
</dbReference>
<dbReference type="AlphaFoldDB" id="A0A420WCH8"/>
<dbReference type="OrthoDB" id="9798618at2"/>
<evidence type="ECO:0000259" key="7">
    <source>
        <dbReference type="SMART" id="SM00978"/>
    </source>
</evidence>
<evidence type="ECO:0000256" key="3">
    <source>
        <dbReference type="ARBA" id="ARBA00022946"/>
    </source>
</evidence>
<dbReference type="PANTHER" id="PTHR10721:SF1">
    <property type="entry name" value="MITOCHONDRIAL IMPORT INNER MEMBRANE TRANSLOCASE SUBUNIT TIM44"/>
    <property type="match status" value="1"/>
</dbReference>
<dbReference type="InterPro" id="IPR039544">
    <property type="entry name" value="Tim44-like"/>
</dbReference>
<dbReference type="GO" id="GO:0051087">
    <property type="term" value="F:protein-folding chaperone binding"/>
    <property type="evidence" value="ECO:0007669"/>
    <property type="project" value="TreeGrafter"/>
</dbReference>
<evidence type="ECO:0000256" key="1">
    <source>
        <dbReference type="ARBA" id="ARBA00004370"/>
    </source>
</evidence>
<feature type="region of interest" description="Disordered" evidence="5">
    <location>
        <begin position="32"/>
        <end position="52"/>
    </location>
</feature>